<dbReference type="Gene3D" id="1.10.260.40">
    <property type="entry name" value="lambda repressor-like DNA-binding domains"/>
    <property type="match status" value="1"/>
</dbReference>
<sequence>MPIKTFANKLGLTLANHRRAKGLTQEQLAEHLSVEQETISRFERGATLPPLPRLLRLADLLNVPLVDLLGTCSPRQSDQIADIARSLQSLDEENREWVRQLVVELCNRLSGKNITTINMPVSFLSLPNNGGNDSLSHHSVASEMHTE</sequence>
<evidence type="ECO:0000313" key="3">
    <source>
        <dbReference type="EMBL" id="PWF21932.1"/>
    </source>
</evidence>
<keyword evidence="4" id="KW-1185">Reference proteome</keyword>
<evidence type="ECO:0000259" key="2">
    <source>
        <dbReference type="PROSITE" id="PS50943"/>
    </source>
</evidence>
<name>A0A2V1K1N6_9BURK</name>
<dbReference type="InterPro" id="IPR001387">
    <property type="entry name" value="Cro/C1-type_HTH"/>
</dbReference>
<dbReference type="InterPro" id="IPR010982">
    <property type="entry name" value="Lambda_DNA-bd_dom_sf"/>
</dbReference>
<keyword evidence="1" id="KW-0238">DNA-binding</keyword>
<protein>
    <submittedName>
        <fullName evidence="3">Transcriptional regulator</fullName>
    </submittedName>
</protein>
<dbReference type="Proteomes" id="UP000245212">
    <property type="component" value="Unassembled WGS sequence"/>
</dbReference>
<dbReference type="SMART" id="SM00530">
    <property type="entry name" value="HTH_XRE"/>
    <property type="match status" value="1"/>
</dbReference>
<dbReference type="CDD" id="cd00093">
    <property type="entry name" value="HTH_XRE"/>
    <property type="match status" value="1"/>
</dbReference>
<dbReference type="AlphaFoldDB" id="A0A2V1K1N6"/>
<dbReference type="PANTHER" id="PTHR46558:SF13">
    <property type="entry name" value="HTH-TYPE TRANSCRIPTIONAL REGULATOR IMMR"/>
    <property type="match status" value="1"/>
</dbReference>
<comment type="caution">
    <text evidence="3">The sequence shown here is derived from an EMBL/GenBank/DDBJ whole genome shotgun (WGS) entry which is preliminary data.</text>
</comment>
<proteinExistence type="predicted"/>
<dbReference type="Pfam" id="PF13560">
    <property type="entry name" value="HTH_31"/>
    <property type="match status" value="1"/>
</dbReference>
<reference evidence="4" key="1">
    <citation type="submission" date="2018-05" db="EMBL/GenBank/DDBJ databases">
        <authorList>
            <person name="Li Y."/>
        </authorList>
    </citation>
    <scope>NUCLEOTIDE SEQUENCE [LARGE SCALE GENOMIC DNA]</scope>
    <source>
        <strain evidence="4">3d-2-2</strain>
    </source>
</reference>
<dbReference type="EMBL" id="QETA01000006">
    <property type="protein sequence ID" value="PWF21932.1"/>
    <property type="molecule type" value="Genomic_DNA"/>
</dbReference>
<gene>
    <name evidence="3" type="ORF">DD235_13160</name>
</gene>
<accession>A0A2V1K1N6</accession>
<feature type="domain" description="HTH cro/C1-type" evidence="2">
    <location>
        <begin position="14"/>
        <end position="68"/>
    </location>
</feature>
<dbReference type="GO" id="GO:0003677">
    <property type="term" value="F:DNA binding"/>
    <property type="evidence" value="ECO:0007669"/>
    <property type="project" value="UniProtKB-KW"/>
</dbReference>
<dbReference type="PANTHER" id="PTHR46558">
    <property type="entry name" value="TRACRIPTIONAL REGULATORY PROTEIN-RELATED-RELATED"/>
    <property type="match status" value="1"/>
</dbReference>
<evidence type="ECO:0000256" key="1">
    <source>
        <dbReference type="ARBA" id="ARBA00023125"/>
    </source>
</evidence>
<organism evidence="3 4">
    <name type="scientific">Corticimicrobacter populi</name>
    <dbReference type="NCBI Taxonomy" id="2175229"/>
    <lineage>
        <taxon>Bacteria</taxon>
        <taxon>Pseudomonadati</taxon>
        <taxon>Pseudomonadota</taxon>
        <taxon>Betaproteobacteria</taxon>
        <taxon>Burkholderiales</taxon>
        <taxon>Alcaligenaceae</taxon>
        <taxon>Corticimicrobacter</taxon>
    </lineage>
</organism>
<evidence type="ECO:0000313" key="4">
    <source>
        <dbReference type="Proteomes" id="UP000245212"/>
    </source>
</evidence>
<dbReference type="PROSITE" id="PS50943">
    <property type="entry name" value="HTH_CROC1"/>
    <property type="match status" value="1"/>
</dbReference>
<dbReference type="SUPFAM" id="SSF47413">
    <property type="entry name" value="lambda repressor-like DNA-binding domains"/>
    <property type="match status" value="1"/>
</dbReference>